<dbReference type="PROSITE" id="PS00122">
    <property type="entry name" value="CARBOXYLESTERASE_B_1"/>
    <property type="match status" value="1"/>
</dbReference>
<dbReference type="Proteomes" id="UP001596222">
    <property type="component" value="Unassembled WGS sequence"/>
</dbReference>
<keyword evidence="7" id="KW-1185">Reference proteome</keyword>
<keyword evidence="4" id="KW-0732">Signal</keyword>
<accession>A0ABV9ZT31</accession>
<dbReference type="Pfam" id="PF00135">
    <property type="entry name" value="COesterase"/>
    <property type="match status" value="1"/>
</dbReference>
<feature type="domain" description="Carboxylesterase type B" evidence="5">
    <location>
        <begin position="41"/>
        <end position="513"/>
    </location>
</feature>
<evidence type="ECO:0000256" key="3">
    <source>
        <dbReference type="ARBA" id="ARBA00022801"/>
    </source>
</evidence>
<protein>
    <recommendedName>
        <fullName evidence="4">Carboxylic ester hydrolase</fullName>
        <ecNumber evidence="4">3.1.1.-</ecNumber>
    </recommendedName>
</protein>
<dbReference type="PANTHER" id="PTHR11559">
    <property type="entry name" value="CARBOXYLESTERASE"/>
    <property type="match status" value="1"/>
</dbReference>
<evidence type="ECO:0000256" key="4">
    <source>
        <dbReference type="RuleBase" id="RU361235"/>
    </source>
</evidence>
<evidence type="ECO:0000313" key="7">
    <source>
        <dbReference type="Proteomes" id="UP001596222"/>
    </source>
</evidence>
<dbReference type="InterPro" id="IPR019826">
    <property type="entry name" value="Carboxylesterase_B_AS"/>
</dbReference>
<gene>
    <name evidence="6" type="ORF">ACFPP6_01665</name>
</gene>
<comment type="similarity">
    <text evidence="2">Belongs to the 'GDXG' lipolytic enzyme family.</text>
</comment>
<evidence type="ECO:0000259" key="5">
    <source>
        <dbReference type="Pfam" id="PF00135"/>
    </source>
</evidence>
<dbReference type="EMBL" id="JBHSKJ010000001">
    <property type="protein sequence ID" value="MFC5143413.1"/>
    <property type="molecule type" value="Genomic_DNA"/>
</dbReference>
<dbReference type="SUPFAM" id="SSF53474">
    <property type="entry name" value="alpha/beta-Hydrolases"/>
    <property type="match status" value="1"/>
</dbReference>
<comment type="caution">
    <text evidence="6">The sequence shown here is derived from an EMBL/GenBank/DDBJ whole genome shotgun (WGS) entry which is preliminary data.</text>
</comment>
<dbReference type="PROSITE" id="PS51318">
    <property type="entry name" value="TAT"/>
    <property type="match status" value="1"/>
</dbReference>
<dbReference type="InterPro" id="IPR050309">
    <property type="entry name" value="Type-B_Carboxylest/Lipase"/>
</dbReference>
<dbReference type="Gene3D" id="3.40.50.1820">
    <property type="entry name" value="alpha/beta hydrolase"/>
    <property type="match status" value="1"/>
</dbReference>
<keyword evidence="3 4" id="KW-0378">Hydrolase</keyword>
<dbReference type="PROSITE" id="PS01173">
    <property type="entry name" value="LIPASE_GDXG_HIS"/>
    <property type="match status" value="1"/>
</dbReference>
<dbReference type="EC" id="3.1.1.-" evidence="4"/>
<feature type="signal peptide" evidence="4">
    <location>
        <begin position="1"/>
        <end position="27"/>
    </location>
</feature>
<reference evidence="7" key="1">
    <citation type="journal article" date="2019" name="Int. J. Syst. Evol. Microbiol.">
        <title>The Global Catalogue of Microorganisms (GCM) 10K type strain sequencing project: providing services to taxonomists for standard genome sequencing and annotation.</title>
        <authorList>
            <consortium name="The Broad Institute Genomics Platform"/>
            <consortium name="The Broad Institute Genome Sequencing Center for Infectious Disease"/>
            <person name="Wu L."/>
            <person name="Ma J."/>
        </authorList>
    </citation>
    <scope>NUCLEOTIDE SEQUENCE [LARGE SCALE GENOMIC DNA]</scope>
    <source>
        <strain evidence="7">CGMCC 4.1641</strain>
    </source>
</reference>
<sequence>MQSTRFPRRRRGALVTVLLMLSSAVTAAAAAPGAGAGAPERPVVATGHGLVRGRAHDGFATYEGIPFAAPPTGGLRWRPPQPARPWRGVREAGEPGPQCLQPPVFGGGAPTGSEDCLHLNVTAPTGPGPARGRPVMVWLHGGGFTYGTGSTHHAERLAVRGGAVVVTVNYRLGTLGFFGHPELKDAPPFGLADQQAALRWVRANAARFGGDPGNVTLFGVSAGGLSTCAQLVSPTATGLFDKAVLQSGSCMTAYPPGALIPSLPAYRPFVSQRSLRDEGAAAAARLGCPQGGAGALDCLRGLSAATLVTPELNAVFNRPAYGNPLLPTEPARALEAGRFHRVPVMQGANRDEMRMFLGFTLGQYPLRGARDYRARLRNSFGGAAGAVEAEYPLSAYPTPALAWAAVTTDHAWACTTLRADKALARHVPAYAYEFADRTAPVLEGLPDVPGFPYGAAHGFELPYLFVSPLTKQPLTDRQRALANRMTDYWTRFAHTGNPNHPGAPGWPAFHSQAPLAQSLAPGRHGVEPFAVGPAHHCPFWDRHHG</sequence>
<comment type="similarity">
    <text evidence="1 4">Belongs to the type-B carboxylesterase/lipase family.</text>
</comment>
<dbReference type="InterPro" id="IPR006311">
    <property type="entry name" value="TAT_signal"/>
</dbReference>
<dbReference type="InterPro" id="IPR029058">
    <property type="entry name" value="AB_hydrolase_fold"/>
</dbReference>
<evidence type="ECO:0000313" key="6">
    <source>
        <dbReference type="EMBL" id="MFC5143413.1"/>
    </source>
</evidence>
<organism evidence="6 7">
    <name type="scientific">Streptomyces aureoversilis</name>
    <dbReference type="NCBI Taxonomy" id="67277"/>
    <lineage>
        <taxon>Bacteria</taxon>
        <taxon>Bacillati</taxon>
        <taxon>Actinomycetota</taxon>
        <taxon>Actinomycetes</taxon>
        <taxon>Kitasatosporales</taxon>
        <taxon>Streptomycetaceae</taxon>
        <taxon>Streptomyces</taxon>
    </lineage>
</organism>
<feature type="chain" id="PRO_5044979540" description="Carboxylic ester hydrolase" evidence="4">
    <location>
        <begin position="28"/>
        <end position="545"/>
    </location>
</feature>
<evidence type="ECO:0000256" key="2">
    <source>
        <dbReference type="ARBA" id="ARBA00010515"/>
    </source>
</evidence>
<dbReference type="InterPro" id="IPR002018">
    <property type="entry name" value="CarbesteraseB"/>
</dbReference>
<proteinExistence type="inferred from homology"/>
<name>A0ABV9ZT31_9ACTN</name>
<evidence type="ECO:0000256" key="1">
    <source>
        <dbReference type="ARBA" id="ARBA00005964"/>
    </source>
</evidence>
<dbReference type="InterPro" id="IPR002168">
    <property type="entry name" value="Lipase_GDXG_HIS_AS"/>
</dbReference>
<dbReference type="RefSeq" id="WP_382036188.1">
    <property type="nucleotide sequence ID" value="NZ_JBHSKJ010000001.1"/>
</dbReference>